<evidence type="ECO:0000313" key="3">
    <source>
        <dbReference type="Proteomes" id="UP000033035"/>
    </source>
</evidence>
<keyword evidence="3" id="KW-1185">Reference proteome</keyword>
<sequence length="212" mass="24033">MRTYLLITILCCIATVGSANAQKKRQMLFEDYSKGVVLMKNNSKTPAELNYDAGNQKMMFKNGSEEMLLTNIAQIDTVYIGNSKFIPTGSSYYEIIQIPNGLIGVNWLLKNASQGYKNAFGVTQQAKVESLNTNQLNYGVYENQYTEVNKLANQNEYCIFRDGTPLKFKNKKSLLKLFPGKENLIETYIKEKKTDMKNPKDVITLVNYCLGL</sequence>
<dbReference type="PATRIC" id="fig|1203610.3.peg.3561"/>
<gene>
    <name evidence="2" type="ORF">HMPREF1536_03495</name>
</gene>
<keyword evidence="1" id="KW-0732">Signal</keyword>
<dbReference type="RefSeq" id="WP_028726849.1">
    <property type="nucleotide sequence ID" value="NZ_AUAE01000010.1"/>
</dbReference>
<protein>
    <submittedName>
        <fullName evidence="2">Uncharacterized protein</fullName>
    </submittedName>
</protein>
<proteinExistence type="predicted"/>
<organism evidence="2 3">
    <name type="scientific">Parabacteroides gordonii MS-1 = DSM 23371</name>
    <dbReference type="NCBI Taxonomy" id="1203610"/>
    <lineage>
        <taxon>Bacteria</taxon>
        <taxon>Pseudomonadati</taxon>
        <taxon>Bacteroidota</taxon>
        <taxon>Bacteroidia</taxon>
        <taxon>Bacteroidales</taxon>
        <taxon>Tannerellaceae</taxon>
        <taxon>Parabacteroides</taxon>
    </lineage>
</organism>
<evidence type="ECO:0000256" key="1">
    <source>
        <dbReference type="SAM" id="SignalP"/>
    </source>
</evidence>
<evidence type="ECO:0000313" key="2">
    <source>
        <dbReference type="EMBL" id="KKB53914.1"/>
    </source>
</evidence>
<dbReference type="STRING" id="1203610.HMPREF1536_03495"/>
<dbReference type="AlphaFoldDB" id="A0A0F5J7Y0"/>
<feature type="signal peptide" evidence="1">
    <location>
        <begin position="1"/>
        <end position="21"/>
    </location>
</feature>
<reference evidence="2 3" key="1">
    <citation type="submission" date="2013-04" db="EMBL/GenBank/DDBJ databases">
        <title>The Genome Sequence of Parabacteroides gordonii DSM 23371.</title>
        <authorList>
            <consortium name="The Broad Institute Genomics Platform"/>
            <person name="Earl A."/>
            <person name="Ward D."/>
            <person name="Feldgarden M."/>
            <person name="Gevers D."/>
            <person name="Martens E."/>
            <person name="Sakamoto M."/>
            <person name="Benno Y."/>
            <person name="Suzuki N."/>
            <person name="Matsunaga N."/>
            <person name="Koshihara K."/>
            <person name="Seki M."/>
            <person name="Komiya H."/>
            <person name="Walker B."/>
            <person name="Young S."/>
            <person name="Zeng Q."/>
            <person name="Gargeya S."/>
            <person name="Fitzgerald M."/>
            <person name="Haas B."/>
            <person name="Abouelleil A."/>
            <person name="Allen A.W."/>
            <person name="Alvarado L."/>
            <person name="Arachchi H.M."/>
            <person name="Berlin A.M."/>
            <person name="Chapman S.B."/>
            <person name="Gainer-Dewar J."/>
            <person name="Goldberg J."/>
            <person name="Griggs A."/>
            <person name="Gujja S."/>
            <person name="Hansen M."/>
            <person name="Howarth C."/>
            <person name="Imamovic A."/>
            <person name="Ireland A."/>
            <person name="Larimer J."/>
            <person name="McCowan C."/>
            <person name="Murphy C."/>
            <person name="Pearson M."/>
            <person name="Poon T.W."/>
            <person name="Priest M."/>
            <person name="Roberts A."/>
            <person name="Saif S."/>
            <person name="Shea T."/>
            <person name="Sisk P."/>
            <person name="Sykes S."/>
            <person name="Wortman J."/>
            <person name="Nusbaum C."/>
            <person name="Birren B."/>
        </authorList>
    </citation>
    <scope>NUCLEOTIDE SEQUENCE [LARGE SCALE GENOMIC DNA]</scope>
    <source>
        <strain evidence="2 3">MS-1</strain>
    </source>
</reference>
<feature type="chain" id="PRO_5002489758" evidence="1">
    <location>
        <begin position="22"/>
        <end position="212"/>
    </location>
</feature>
<comment type="caution">
    <text evidence="2">The sequence shown here is derived from an EMBL/GenBank/DDBJ whole genome shotgun (WGS) entry which is preliminary data.</text>
</comment>
<dbReference type="HOGENOM" id="CLU_107506_1_0_10"/>
<accession>A0A0F5J7Y0</accession>
<name>A0A0F5J7Y0_9BACT</name>
<dbReference type="Proteomes" id="UP000033035">
    <property type="component" value="Unassembled WGS sequence"/>
</dbReference>
<dbReference type="EMBL" id="AQHW01000017">
    <property type="protein sequence ID" value="KKB53914.1"/>
    <property type="molecule type" value="Genomic_DNA"/>
</dbReference>